<gene>
    <name evidence="1" type="ORF">EGR_07378</name>
</gene>
<evidence type="ECO:0000313" key="2">
    <source>
        <dbReference type="Proteomes" id="UP000019149"/>
    </source>
</evidence>
<accession>W6U8S6</accession>
<reference evidence="1 2" key="1">
    <citation type="journal article" date="2013" name="Nat. Genet.">
        <title>The genome of the hydatid tapeworm Echinococcus granulosus.</title>
        <authorList>
            <person name="Zheng H."/>
            <person name="Zhang W."/>
            <person name="Zhang L."/>
            <person name="Zhang Z."/>
            <person name="Li J."/>
            <person name="Lu G."/>
            <person name="Zhu Y."/>
            <person name="Wang Y."/>
            <person name="Huang Y."/>
            <person name="Liu J."/>
            <person name="Kang H."/>
            <person name="Chen J."/>
            <person name="Wang L."/>
            <person name="Chen A."/>
            <person name="Yu S."/>
            <person name="Gao Z."/>
            <person name="Jin L."/>
            <person name="Gu W."/>
            <person name="Wang Z."/>
            <person name="Zhao L."/>
            <person name="Shi B."/>
            <person name="Wen H."/>
            <person name="Lin R."/>
            <person name="Jones M.K."/>
            <person name="Brejova B."/>
            <person name="Vinar T."/>
            <person name="Zhao G."/>
            <person name="McManus D.P."/>
            <person name="Chen Z."/>
            <person name="Zhou Y."/>
            <person name="Wang S."/>
        </authorList>
    </citation>
    <scope>NUCLEOTIDE SEQUENCE [LARGE SCALE GENOMIC DNA]</scope>
</reference>
<evidence type="ECO:0000313" key="1">
    <source>
        <dbReference type="EMBL" id="EUB57718.1"/>
    </source>
</evidence>
<keyword evidence="2" id="KW-1185">Reference proteome</keyword>
<dbReference type="CTD" id="36343093"/>
<organism evidence="1 2">
    <name type="scientific">Echinococcus granulosus</name>
    <name type="common">Hydatid tapeworm</name>
    <dbReference type="NCBI Taxonomy" id="6210"/>
    <lineage>
        <taxon>Eukaryota</taxon>
        <taxon>Metazoa</taxon>
        <taxon>Spiralia</taxon>
        <taxon>Lophotrochozoa</taxon>
        <taxon>Platyhelminthes</taxon>
        <taxon>Cestoda</taxon>
        <taxon>Eucestoda</taxon>
        <taxon>Cyclophyllidea</taxon>
        <taxon>Taeniidae</taxon>
        <taxon>Echinococcus</taxon>
        <taxon>Echinococcus granulosus group</taxon>
    </lineage>
</organism>
<protein>
    <submittedName>
        <fullName evidence="1">Uncharacterized protein</fullName>
    </submittedName>
</protein>
<comment type="caution">
    <text evidence="1">The sequence shown here is derived from an EMBL/GenBank/DDBJ whole genome shotgun (WGS) entry which is preliminary data.</text>
</comment>
<dbReference type="EMBL" id="APAU02000076">
    <property type="protein sequence ID" value="EUB57718.1"/>
    <property type="molecule type" value="Genomic_DNA"/>
</dbReference>
<name>W6U8S6_ECHGR</name>
<dbReference type="KEGG" id="egl:EGR_07378"/>
<proteinExistence type="predicted"/>
<sequence>MSFQKKNKTKKTCIVFSKKEQLNLGKLLSKASAHFLVIQLHTYPKSPKSLYCGTNRFVNSYIDSKMKSDHHNHLLQLAVLLLKNDSKKLECIMRTNYKYLNIENVAISCLFISRIRAQSW</sequence>
<dbReference type="GeneID" id="36343093"/>
<dbReference type="RefSeq" id="XP_024348914.1">
    <property type="nucleotide sequence ID" value="XM_024496627.1"/>
</dbReference>
<dbReference type="Proteomes" id="UP000019149">
    <property type="component" value="Unassembled WGS sequence"/>
</dbReference>
<dbReference type="AlphaFoldDB" id="W6U8S6"/>